<accession>A0AAU7NUF6</accession>
<evidence type="ECO:0000259" key="2">
    <source>
        <dbReference type="Pfam" id="PF05229"/>
    </source>
</evidence>
<dbReference type="AlphaFoldDB" id="A0AAU7NUF6"/>
<keyword evidence="1" id="KW-0732">Signal</keyword>
<evidence type="ECO:0000313" key="3">
    <source>
        <dbReference type="EMBL" id="XBS20276.1"/>
    </source>
</evidence>
<feature type="chain" id="PRO_5043941447" evidence="1">
    <location>
        <begin position="24"/>
        <end position="154"/>
    </location>
</feature>
<protein>
    <submittedName>
        <fullName evidence="3">Spore coat U domain-containing protein</fullName>
    </submittedName>
</protein>
<feature type="signal peptide" evidence="1">
    <location>
        <begin position="1"/>
        <end position="23"/>
    </location>
</feature>
<dbReference type="InterPro" id="IPR053167">
    <property type="entry name" value="Spore_coat_component"/>
</dbReference>
<dbReference type="PANTHER" id="PTHR37089">
    <property type="entry name" value="PROTEIN U-RELATED"/>
    <property type="match status" value="1"/>
</dbReference>
<keyword evidence="4" id="KW-1185">Reference proteome</keyword>
<reference evidence="3 4" key="1">
    <citation type="journal article" date="2024" name="Microbiology">
        <title>Methylomarinum rosea sp. nov., a novel halophilic methanotrophic bacterium from the hypersaline Lake Elton.</title>
        <authorList>
            <person name="Suleimanov R.Z."/>
            <person name="Oshkin I.Y."/>
            <person name="Danilova O.V."/>
            <person name="Suzina N.E."/>
            <person name="Dedysh S.N."/>
        </authorList>
    </citation>
    <scope>NUCLEOTIDE SEQUENCE [LARGE SCALE GENOMIC DNA]</scope>
    <source>
        <strain evidence="3 4">Ch1-1</strain>
    </source>
</reference>
<dbReference type="Pfam" id="PF05229">
    <property type="entry name" value="SCPU"/>
    <property type="match status" value="1"/>
</dbReference>
<organism evidence="3 4">
    <name type="scientific">Methylomarinum roseum</name>
    <dbReference type="NCBI Taxonomy" id="3067653"/>
    <lineage>
        <taxon>Bacteria</taxon>
        <taxon>Pseudomonadati</taxon>
        <taxon>Pseudomonadota</taxon>
        <taxon>Gammaproteobacteria</taxon>
        <taxon>Methylococcales</taxon>
        <taxon>Methylococcaceae</taxon>
        <taxon>Methylomarinum</taxon>
    </lineage>
</organism>
<proteinExistence type="predicted"/>
<sequence length="154" mass="15922">MNKLIFLAASLLMNMLWLPKASAVCSVNNPSLAFGSFSPLTGNTVDSTGTITVTCILQLSSYTIALSPGGSGTYNPRSMTSGGNTLEYNLYTDAGYSQIWGDGTGGSVSVDGGSALLGSRNHTVYGRIPLSTQRGASVGSYSDSITVTITYGLL</sequence>
<dbReference type="InterPro" id="IPR007893">
    <property type="entry name" value="Spore_coat_U/FanG"/>
</dbReference>
<dbReference type="EMBL" id="CP157743">
    <property type="protein sequence ID" value="XBS20276.1"/>
    <property type="molecule type" value="Genomic_DNA"/>
</dbReference>
<dbReference type="RefSeq" id="WP_305906963.1">
    <property type="nucleotide sequence ID" value="NZ_CP157743.1"/>
</dbReference>
<feature type="domain" description="Spore coat protein U/FanG" evidence="2">
    <location>
        <begin position="19"/>
        <end position="148"/>
    </location>
</feature>
<dbReference type="SMART" id="SM00972">
    <property type="entry name" value="SCPU"/>
    <property type="match status" value="1"/>
</dbReference>
<dbReference type="Proteomes" id="UP001225378">
    <property type="component" value="Chromosome"/>
</dbReference>
<evidence type="ECO:0000256" key="1">
    <source>
        <dbReference type="SAM" id="SignalP"/>
    </source>
</evidence>
<dbReference type="PANTHER" id="PTHR37089:SF3">
    <property type="entry name" value="EXPORTED PROTEIN"/>
    <property type="match status" value="1"/>
</dbReference>
<gene>
    <name evidence="3" type="ORF">Q9L42_018290</name>
</gene>
<evidence type="ECO:0000313" key="4">
    <source>
        <dbReference type="Proteomes" id="UP001225378"/>
    </source>
</evidence>
<name>A0AAU7NUF6_9GAMM</name>
<dbReference type="KEGG" id="mech:Q9L42_018290"/>